<dbReference type="AlphaFoldDB" id="A0A2P2LF34"/>
<evidence type="ECO:0000256" key="1">
    <source>
        <dbReference type="SAM" id="MobiDB-lite"/>
    </source>
</evidence>
<feature type="compositionally biased region" description="Basic residues" evidence="1">
    <location>
        <begin position="9"/>
        <end position="20"/>
    </location>
</feature>
<organism evidence="2">
    <name type="scientific">Rhizophora mucronata</name>
    <name type="common">Asiatic mangrove</name>
    <dbReference type="NCBI Taxonomy" id="61149"/>
    <lineage>
        <taxon>Eukaryota</taxon>
        <taxon>Viridiplantae</taxon>
        <taxon>Streptophyta</taxon>
        <taxon>Embryophyta</taxon>
        <taxon>Tracheophyta</taxon>
        <taxon>Spermatophyta</taxon>
        <taxon>Magnoliopsida</taxon>
        <taxon>eudicotyledons</taxon>
        <taxon>Gunneridae</taxon>
        <taxon>Pentapetalae</taxon>
        <taxon>rosids</taxon>
        <taxon>fabids</taxon>
        <taxon>Malpighiales</taxon>
        <taxon>Rhizophoraceae</taxon>
        <taxon>Rhizophora</taxon>
    </lineage>
</organism>
<name>A0A2P2LF34_RHIMU</name>
<reference evidence="2" key="1">
    <citation type="submission" date="2018-02" db="EMBL/GenBank/DDBJ databases">
        <title>Rhizophora mucronata_Transcriptome.</title>
        <authorList>
            <person name="Meera S.P."/>
            <person name="Sreeshan A."/>
            <person name="Augustine A."/>
        </authorList>
    </citation>
    <scope>NUCLEOTIDE SEQUENCE</scope>
    <source>
        <tissue evidence="2">Leaf</tissue>
    </source>
</reference>
<accession>A0A2P2LF34</accession>
<sequence length="64" mass="7273">MFSAANSCTRKKKDKGRNKNPRNSNGTFPSFIIFVSLTLLSIFLLLLHSFHIVFASENRSEVEL</sequence>
<proteinExistence type="predicted"/>
<dbReference type="EMBL" id="GGEC01036109">
    <property type="protein sequence ID" value="MBX16593.1"/>
    <property type="molecule type" value="Transcribed_RNA"/>
</dbReference>
<evidence type="ECO:0000313" key="2">
    <source>
        <dbReference type="EMBL" id="MBX16593.1"/>
    </source>
</evidence>
<feature type="region of interest" description="Disordered" evidence="1">
    <location>
        <begin position="1"/>
        <end position="27"/>
    </location>
</feature>
<protein>
    <submittedName>
        <fullName evidence="2">Uncharacterized protein</fullName>
    </submittedName>
</protein>